<dbReference type="RefSeq" id="WP_176625196.1">
    <property type="nucleotide sequence ID" value="NZ_JABXXQ010000292.1"/>
</dbReference>
<comment type="caution">
    <text evidence="1">The sequence shown here is derived from an EMBL/GenBank/DDBJ whole genome shotgun (WGS) entry which is preliminary data.</text>
</comment>
<keyword evidence="3" id="KW-1185">Reference proteome</keyword>
<proteinExistence type="predicted"/>
<dbReference type="AlphaFoldDB" id="A0A839V6C7"/>
<evidence type="ECO:0000313" key="4">
    <source>
        <dbReference type="Proteomes" id="UP000565205"/>
    </source>
</evidence>
<sequence length="64" mass="6706">MSLPPARCATCRHFAAAGGPVEAALPGLRTMSSAFADSRGDDGICRRHDLLLRATASCPEHQPS</sequence>
<evidence type="ECO:0000313" key="3">
    <source>
        <dbReference type="Proteomes" id="UP000557688"/>
    </source>
</evidence>
<protein>
    <submittedName>
        <fullName evidence="1">Uncharacterized protein</fullName>
    </submittedName>
</protein>
<evidence type="ECO:0000313" key="1">
    <source>
        <dbReference type="EMBL" id="MBB3175112.1"/>
    </source>
</evidence>
<dbReference type="EMBL" id="JACHXV010000018">
    <property type="protein sequence ID" value="MBB3175112.1"/>
    <property type="molecule type" value="Genomic_DNA"/>
</dbReference>
<reference evidence="2 4" key="1">
    <citation type="submission" date="2020-06" db="EMBL/GenBank/DDBJ databases">
        <title>Description of novel acetic acid bacteria.</title>
        <authorList>
            <person name="Sombolestani A."/>
        </authorList>
    </citation>
    <scope>NUCLEOTIDE SEQUENCE [LARGE SCALE GENOMIC DNA]</scope>
    <source>
        <strain evidence="2 4">LMG 26838</strain>
    </source>
</reference>
<dbReference type="Proteomes" id="UP000557688">
    <property type="component" value="Unassembled WGS sequence"/>
</dbReference>
<organism evidence="1 3">
    <name type="scientific">Endobacter medicaginis</name>
    <dbReference type="NCBI Taxonomy" id="1181271"/>
    <lineage>
        <taxon>Bacteria</taxon>
        <taxon>Pseudomonadati</taxon>
        <taxon>Pseudomonadota</taxon>
        <taxon>Alphaproteobacteria</taxon>
        <taxon>Acetobacterales</taxon>
        <taxon>Acetobacteraceae</taxon>
        <taxon>Endobacter</taxon>
    </lineage>
</organism>
<dbReference type="EMBL" id="JABXXQ010000292">
    <property type="protein sequence ID" value="NVN31125.1"/>
    <property type="molecule type" value="Genomic_DNA"/>
</dbReference>
<gene>
    <name evidence="1" type="ORF">FHR90_002961</name>
    <name evidence="2" type="ORF">HUK83_12370</name>
</gene>
<dbReference type="Proteomes" id="UP000565205">
    <property type="component" value="Unassembled WGS sequence"/>
</dbReference>
<accession>A0A839V6C7</accession>
<name>A0A839V6C7_9PROT</name>
<reference evidence="1 3" key="2">
    <citation type="submission" date="2020-08" db="EMBL/GenBank/DDBJ databases">
        <title>Genomic Encyclopedia of Type Strains, Phase III (KMG-III): the genomes of soil and plant-associated and newly described type strains.</title>
        <authorList>
            <person name="Whitman W."/>
        </authorList>
    </citation>
    <scope>NUCLEOTIDE SEQUENCE [LARGE SCALE GENOMIC DNA]</scope>
    <source>
        <strain evidence="1 3">CECT 8088</strain>
    </source>
</reference>
<evidence type="ECO:0000313" key="2">
    <source>
        <dbReference type="EMBL" id="NVN31125.1"/>
    </source>
</evidence>